<comment type="caution">
    <text evidence="3">The sequence shown here is derived from an EMBL/GenBank/DDBJ whole genome shotgun (WGS) entry which is preliminary data.</text>
</comment>
<dbReference type="PANTHER" id="PTHR33119">
    <property type="entry name" value="IFI3P"/>
    <property type="match status" value="1"/>
</dbReference>
<organism evidence="3 4">
    <name type="scientific">Staphylotrichum tortipilum</name>
    <dbReference type="NCBI Taxonomy" id="2831512"/>
    <lineage>
        <taxon>Eukaryota</taxon>
        <taxon>Fungi</taxon>
        <taxon>Dikarya</taxon>
        <taxon>Ascomycota</taxon>
        <taxon>Pezizomycotina</taxon>
        <taxon>Sordariomycetes</taxon>
        <taxon>Sordariomycetidae</taxon>
        <taxon>Sordariales</taxon>
        <taxon>Chaetomiaceae</taxon>
        <taxon>Staphylotrichum</taxon>
    </lineage>
</organism>
<dbReference type="Pfam" id="PF21666">
    <property type="entry name" value="DUF4246_N"/>
    <property type="match status" value="1"/>
</dbReference>
<name>A0AAN6MKX4_9PEZI</name>
<dbReference type="Pfam" id="PF14033">
    <property type="entry name" value="DUF4246"/>
    <property type="match status" value="1"/>
</dbReference>
<keyword evidence="4" id="KW-1185">Reference proteome</keyword>
<dbReference type="Proteomes" id="UP001303889">
    <property type="component" value="Unassembled WGS sequence"/>
</dbReference>
<evidence type="ECO:0000313" key="3">
    <source>
        <dbReference type="EMBL" id="KAK3901763.1"/>
    </source>
</evidence>
<evidence type="ECO:0000259" key="1">
    <source>
        <dbReference type="Pfam" id="PF14033"/>
    </source>
</evidence>
<reference evidence="3" key="1">
    <citation type="journal article" date="2023" name="Mol. Phylogenet. Evol.">
        <title>Genome-scale phylogeny and comparative genomics of the fungal order Sordariales.</title>
        <authorList>
            <person name="Hensen N."/>
            <person name="Bonometti L."/>
            <person name="Westerberg I."/>
            <person name="Brannstrom I.O."/>
            <person name="Guillou S."/>
            <person name="Cros-Aarteil S."/>
            <person name="Calhoun S."/>
            <person name="Haridas S."/>
            <person name="Kuo A."/>
            <person name="Mondo S."/>
            <person name="Pangilinan J."/>
            <person name="Riley R."/>
            <person name="LaButti K."/>
            <person name="Andreopoulos B."/>
            <person name="Lipzen A."/>
            <person name="Chen C."/>
            <person name="Yan M."/>
            <person name="Daum C."/>
            <person name="Ng V."/>
            <person name="Clum A."/>
            <person name="Steindorff A."/>
            <person name="Ohm R.A."/>
            <person name="Martin F."/>
            <person name="Silar P."/>
            <person name="Natvig D.O."/>
            <person name="Lalanne C."/>
            <person name="Gautier V."/>
            <person name="Ament-Velasquez S.L."/>
            <person name="Kruys A."/>
            <person name="Hutchinson M.I."/>
            <person name="Powell A.J."/>
            <person name="Barry K."/>
            <person name="Miller A.N."/>
            <person name="Grigoriev I.V."/>
            <person name="Debuchy R."/>
            <person name="Gladieux P."/>
            <person name="Hiltunen Thoren M."/>
            <person name="Johannesson H."/>
        </authorList>
    </citation>
    <scope>NUCLEOTIDE SEQUENCE</scope>
    <source>
        <strain evidence="3">CBS 103.79</strain>
    </source>
</reference>
<feature type="domain" description="DUF4246" evidence="2">
    <location>
        <begin position="10"/>
        <end position="83"/>
    </location>
</feature>
<evidence type="ECO:0000313" key="4">
    <source>
        <dbReference type="Proteomes" id="UP001303889"/>
    </source>
</evidence>
<feature type="domain" description="DUF4246" evidence="1">
    <location>
        <begin position="114"/>
        <end position="590"/>
    </location>
</feature>
<dbReference type="PANTHER" id="PTHR33119:SF1">
    <property type="entry name" value="FE2OG DIOXYGENASE DOMAIN-CONTAINING PROTEIN"/>
    <property type="match status" value="1"/>
</dbReference>
<dbReference type="InterPro" id="IPR025340">
    <property type="entry name" value="DUF4246"/>
</dbReference>
<dbReference type="AlphaFoldDB" id="A0AAN6MKX4"/>
<proteinExistence type="predicted"/>
<gene>
    <name evidence="3" type="ORF">C8A05DRAFT_16086</name>
</gene>
<reference evidence="3" key="2">
    <citation type="submission" date="2023-05" db="EMBL/GenBank/DDBJ databases">
        <authorList>
            <consortium name="Lawrence Berkeley National Laboratory"/>
            <person name="Steindorff A."/>
            <person name="Hensen N."/>
            <person name="Bonometti L."/>
            <person name="Westerberg I."/>
            <person name="Brannstrom I.O."/>
            <person name="Guillou S."/>
            <person name="Cros-Aarteil S."/>
            <person name="Calhoun S."/>
            <person name="Haridas S."/>
            <person name="Kuo A."/>
            <person name="Mondo S."/>
            <person name="Pangilinan J."/>
            <person name="Riley R."/>
            <person name="Labutti K."/>
            <person name="Andreopoulos B."/>
            <person name="Lipzen A."/>
            <person name="Chen C."/>
            <person name="Yanf M."/>
            <person name="Daum C."/>
            <person name="Ng V."/>
            <person name="Clum A."/>
            <person name="Ohm R."/>
            <person name="Martin F."/>
            <person name="Silar P."/>
            <person name="Natvig D."/>
            <person name="Lalanne C."/>
            <person name="Gautier V."/>
            <person name="Ament-Velasquez S.L."/>
            <person name="Kruys A."/>
            <person name="Hutchinson M.I."/>
            <person name="Powell A.J."/>
            <person name="Barry K."/>
            <person name="Miller A.N."/>
            <person name="Grigoriev I.V."/>
            <person name="Debuchy R."/>
            <person name="Gladieux P."/>
            <person name="Thoren M.H."/>
            <person name="Johannesson H."/>
        </authorList>
    </citation>
    <scope>NUCLEOTIDE SEQUENCE</scope>
    <source>
        <strain evidence="3">CBS 103.79</strain>
    </source>
</reference>
<accession>A0AAN6MKX4</accession>
<sequence length="690" mass="78504">MASAPLQNQYPGVDLPLRYLKQDGWPGTDFFRLGSFEGATDSTSDLLPIREVAMMILMDRLTDKPNWHEKVFDDVIVAKWRDEALTQDETDVYDDIVQGKNIPMPDRSRIITPAAFDYCIAELKCKAAHFKETGLVFTVNSAGRSSPHSTAIKADAFVSGELRQGLKAALEKLRAEQGDEPDWHPWTNEQVQDLVHPSMYPFIYGKTQFIQEEAVGVTDAVDKWAGKGAIVPKVEGVETRPGREHLQEQGHFIDRAYWSTTYQWLPANLAFQADGTVRFTSYINNLHPKKHPEIYRLVEQLVDRALPAWQRVLSSRPVTEEGETQCRFGLPPTVDDDDQENVWEAMNEEELAAQEAEDGPIQYDVDYLEYLDDDQVEAEMDDDEEGMGDEGPKQARKIKRLKWREIRDAILPEPEEFKPFAFTVGDALRARFKDTGLQVIVKMASIELTPEKPDFPVGGWHIEGQMNEHIVATALYYLDSENVTPSQLSFRMHTTDEQEDLQDLVGQDMYKPYERIYGTALSESDDSERVQSYGSVETPEGRLLAFPNVFLQDATKPGHRRFIALWLVDPLTRVISTANVPPQQADWWAEAVFGSEANAAKGDLPSEVFQLVLEQGMGKAVRPTAALLKTMDNRLPPEVMEMVRRERVLPEALMTAEEAREHRIKLMEERSAFVKKNDLEWKSSYSFCEH</sequence>
<evidence type="ECO:0000259" key="2">
    <source>
        <dbReference type="Pfam" id="PF21666"/>
    </source>
</evidence>
<protein>
    <submittedName>
        <fullName evidence="3">Uncharacterized protein</fullName>
    </submittedName>
</protein>
<dbReference type="InterPro" id="IPR049207">
    <property type="entry name" value="DUF4246_N"/>
</dbReference>
<dbReference type="InterPro" id="IPR049192">
    <property type="entry name" value="DUF4246_C"/>
</dbReference>
<dbReference type="EMBL" id="MU855556">
    <property type="protein sequence ID" value="KAK3901763.1"/>
    <property type="molecule type" value="Genomic_DNA"/>
</dbReference>